<organism evidence="2 3">
    <name type="scientific">Seminavis robusta</name>
    <dbReference type="NCBI Taxonomy" id="568900"/>
    <lineage>
        <taxon>Eukaryota</taxon>
        <taxon>Sar</taxon>
        <taxon>Stramenopiles</taxon>
        <taxon>Ochrophyta</taxon>
        <taxon>Bacillariophyta</taxon>
        <taxon>Bacillariophyceae</taxon>
        <taxon>Bacillariophycidae</taxon>
        <taxon>Naviculales</taxon>
        <taxon>Naviculaceae</taxon>
        <taxon>Seminavis</taxon>
    </lineage>
</organism>
<gene>
    <name evidence="2" type="ORF">SEMRO_97_G049840.1</name>
</gene>
<evidence type="ECO:0000313" key="3">
    <source>
        <dbReference type="Proteomes" id="UP001153069"/>
    </source>
</evidence>
<comment type="caution">
    <text evidence="2">The sequence shown here is derived from an EMBL/GenBank/DDBJ whole genome shotgun (WGS) entry which is preliminary data.</text>
</comment>
<evidence type="ECO:0000259" key="1">
    <source>
        <dbReference type="Pfam" id="PF20710"/>
    </source>
</evidence>
<name>A0A9N8DI49_9STRA</name>
<sequence length="279" mass="31604">MCTNFNLNPTAQEVRSHFNEVDTSGMIPLSITFQPTDNDVICARGKEVYNHEGNRRFRELVKSNLHTYSKCVTKMQKTRLVASIIETVRAKSGNGGFVKFIKGKWYEVGDRRAKEKTGQTMRDLLHTRYTSSTKAKARVRRQLREDRDLRMLFHPVPPSSLPVRSVIGDQMPRRQMDTEQQYYPFNEALMVSPSEGRLDPTTGTDHPVTPAYNFSMADKIFGLEEGSKRSTFDLSPLPLEDSIVDLDFDTNVADVSVSDESFGAAMDCLFQSLLSSTEK</sequence>
<accession>A0A9N8DI49</accession>
<protein>
    <submittedName>
        <fullName evidence="2">Nitrilase family, member 2</fullName>
    </submittedName>
</protein>
<dbReference type="InterPro" id="IPR049227">
    <property type="entry name" value="DUF6824"/>
</dbReference>
<dbReference type="OrthoDB" id="45046at2759"/>
<keyword evidence="3" id="KW-1185">Reference proteome</keyword>
<dbReference type="Pfam" id="PF20710">
    <property type="entry name" value="DUF6824"/>
    <property type="match status" value="1"/>
</dbReference>
<feature type="domain" description="DUF6824" evidence="1">
    <location>
        <begin position="39"/>
        <end position="123"/>
    </location>
</feature>
<proteinExistence type="predicted"/>
<reference evidence="2" key="1">
    <citation type="submission" date="2020-06" db="EMBL/GenBank/DDBJ databases">
        <authorList>
            <consortium name="Plant Systems Biology data submission"/>
        </authorList>
    </citation>
    <scope>NUCLEOTIDE SEQUENCE</scope>
    <source>
        <strain evidence="2">D6</strain>
    </source>
</reference>
<dbReference type="EMBL" id="CAICTM010000096">
    <property type="protein sequence ID" value="CAB9500975.1"/>
    <property type="molecule type" value="Genomic_DNA"/>
</dbReference>
<dbReference type="Proteomes" id="UP001153069">
    <property type="component" value="Unassembled WGS sequence"/>
</dbReference>
<evidence type="ECO:0000313" key="2">
    <source>
        <dbReference type="EMBL" id="CAB9500975.1"/>
    </source>
</evidence>
<dbReference type="AlphaFoldDB" id="A0A9N8DI49"/>